<dbReference type="InterPro" id="IPR036188">
    <property type="entry name" value="FAD/NAD-bd_sf"/>
</dbReference>
<evidence type="ECO:0000313" key="6">
    <source>
        <dbReference type="EMBL" id="PXX67023.1"/>
    </source>
</evidence>
<dbReference type="AlphaFoldDB" id="A0A318KIN4"/>
<dbReference type="GO" id="GO:0033765">
    <property type="term" value="F:steroid dehydrogenase activity, acting on the CH-CH group of donors"/>
    <property type="evidence" value="ECO:0007669"/>
    <property type="project" value="UniProtKB-ARBA"/>
</dbReference>
<keyword evidence="2" id="KW-0285">Flavoprotein</keyword>
<feature type="domain" description="FAD-dependent oxidoreductase 2 FAD-binding" evidence="5">
    <location>
        <begin position="42"/>
        <end position="531"/>
    </location>
</feature>
<evidence type="ECO:0000256" key="1">
    <source>
        <dbReference type="ARBA" id="ARBA00001974"/>
    </source>
</evidence>
<dbReference type="GO" id="GO:0008202">
    <property type="term" value="P:steroid metabolic process"/>
    <property type="evidence" value="ECO:0007669"/>
    <property type="project" value="UniProtKB-ARBA"/>
</dbReference>
<evidence type="ECO:0000256" key="4">
    <source>
        <dbReference type="ARBA" id="ARBA00023002"/>
    </source>
</evidence>
<name>A0A318KIN4_9NOCA</name>
<keyword evidence="7" id="KW-1185">Reference proteome</keyword>
<evidence type="ECO:0000256" key="2">
    <source>
        <dbReference type="ARBA" id="ARBA00022630"/>
    </source>
</evidence>
<dbReference type="Gene3D" id="3.50.50.60">
    <property type="entry name" value="FAD/NAD(P)-binding domain"/>
    <property type="match status" value="3"/>
</dbReference>
<dbReference type="InterPro" id="IPR050315">
    <property type="entry name" value="FAD-oxidoreductase_2"/>
</dbReference>
<comment type="cofactor">
    <cofactor evidence="1">
        <name>FAD</name>
        <dbReference type="ChEBI" id="CHEBI:57692"/>
    </cofactor>
</comment>
<sequence>MRRPLVYVVWQKTYSAFRLLRNSFQFQTGVNYMGFDWDLVADVVVVGFGAAGAAAALEAAADGAQVLALERFAGGGASALSGGIIYAGGGTSVQRAAGVEDTPEAMLAYLEREVGDAVSPETLRRFVDGSPAMIEWLKGHGVPFEASLCPYKTSYPNDSYYLYYSGSEISGAFRDIPAAQRGHRVKGKGTSGKQLTGPLAAAASRLGVRVETLTRATRLIVDDAGTVVGVECATLRDAPGRVRDRYTRMAKIAAKPGIYYPPLRAALEKRLERLDRQYGKTIRVLARRGVVLSAGGFIANRAMVREYAPAYRGGLALGTTGDDGSGILLAQRAGAATARMGNVSAWRFLLPPSAFTGAILVDAAGRRVIDETRYGAAVGHALITEHDGKGWLLADDELMRTAIGQIGKQGAWFQRGQFETMRRTAVRGATLAAVAAKAGIDAAGLRATVDAHNAAIADGAPDPVGKPAEFTTPLRTGPFWLLDVGIKPSLANPCPMLTLGGVVVDEYTGAVKSTDGQDIPGLYAAGRTAVGICSESYVSGLSLSDCIFSGRRAGRSAAGEQAVLSEQVGAHDRARVEGN</sequence>
<dbReference type="Gene3D" id="3.90.700.10">
    <property type="entry name" value="Succinate dehydrogenase/fumarate reductase flavoprotein, catalytic domain"/>
    <property type="match status" value="1"/>
</dbReference>
<evidence type="ECO:0000256" key="3">
    <source>
        <dbReference type="ARBA" id="ARBA00022827"/>
    </source>
</evidence>
<comment type="caution">
    <text evidence="6">The sequence shown here is derived from an EMBL/GenBank/DDBJ whole genome shotgun (WGS) entry which is preliminary data.</text>
</comment>
<dbReference type="Pfam" id="PF00890">
    <property type="entry name" value="FAD_binding_2"/>
    <property type="match status" value="1"/>
</dbReference>
<dbReference type="InterPro" id="IPR027477">
    <property type="entry name" value="Succ_DH/fumarate_Rdtase_cat_sf"/>
</dbReference>
<keyword evidence="4" id="KW-0560">Oxidoreductase</keyword>
<accession>A0A318KIN4</accession>
<dbReference type="NCBIfam" id="NF005511">
    <property type="entry name" value="PRK07121.1-4"/>
    <property type="match status" value="1"/>
</dbReference>
<dbReference type="EMBL" id="QJKF01000003">
    <property type="protein sequence ID" value="PXX67023.1"/>
    <property type="molecule type" value="Genomic_DNA"/>
</dbReference>
<reference evidence="6 7" key="1">
    <citation type="submission" date="2018-05" db="EMBL/GenBank/DDBJ databases">
        <title>Genomic Encyclopedia of Type Strains, Phase IV (KMG-IV): sequencing the most valuable type-strain genomes for metagenomic binning, comparative biology and taxonomic classification.</title>
        <authorList>
            <person name="Goeker M."/>
        </authorList>
    </citation>
    <scope>NUCLEOTIDE SEQUENCE [LARGE SCALE GENOMIC DNA]</scope>
    <source>
        <strain evidence="6 7">DSM 44704</strain>
    </source>
</reference>
<dbReference type="SUPFAM" id="SSF56425">
    <property type="entry name" value="Succinate dehydrogenase/fumarate reductase flavoprotein, catalytic domain"/>
    <property type="match status" value="1"/>
</dbReference>
<evidence type="ECO:0000259" key="5">
    <source>
        <dbReference type="Pfam" id="PF00890"/>
    </source>
</evidence>
<dbReference type="InterPro" id="IPR003953">
    <property type="entry name" value="FAD-dep_OxRdtase_2_FAD-bd"/>
</dbReference>
<organism evidence="6 7">
    <name type="scientific">Nocardia tenerifensis</name>
    <dbReference type="NCBI Taxonomy" id="228006"/>
    <lineage>
        <taxon>Bacteria</taxon>
        <taxon>Bacillati</taxon>
        <taxon>Actinomycetota</taxon>
        <taxon>Actinomycetes</taxon>
        <taxon>Mycobacteriales</taxon>
        <taxon>Nocardiaceae</taxon>
        <taxon>Nocardia</taxon>
    </lineage>
</organism>
<dbReference type="PANTHER" id="PTHR43400:SF10">
    <property type="entry name" value="3-OXOSTEROID 1-DEHYDROGENASE"/>
    <property type="match status" value="1"/>
</dbReference>
<dbReference type="Proteomes" id="UP000247569">
    <property type="component" value="Unassembled WGS sequence"/>
</dbReference>
<gene>
    <name evidence="6" type="ORF">DFR70_103779</name>
</gene>
<protein>
    <submittedName>
        <fullName evidence="6">3-oxo-5alpha-steroid 4-dehydrogenase</fullName>
    </submittedName>
</protein>
<evidence type="ECO:0000313" key="7">
    <source>
        <dbReference type="Proteomes" id="UP000247569"/>
    </source>
</evidence>
<dbReference type="PANTHER" id="PTHR43400">
    <property type="entry name" value="FUMARATE REDUCTASE"/>
    <property type="match status" value="1"/>
</dbReference>
<keyword evidence="3" id="KW-0274">FAD</keyword>
<dbReference type="SUPFAM" id="SSF51905">
    <property type="entry name" value="FAD/NAD(P)-binding domain"/>
    <property type="match status" value="1"/>
</dbReference>
<proteinExistence type="predicted"/>